<evidence type="ECO:0000313" key="2">
    <source>
        <dbReference type="EMBL" id="CAI9092166.1"/>
    </source>
</evidence>
<dbReference type="Proteomes" id="UP001161247">
    <property type="component" value="Chromosome 1"/>
</dbReference>
<sequence length="374" mass="42670">MEDGRDFIDCLGSDVSMKILMCLEDPSDLLRVSAVSSSWRQFVVANGLCKLLCLKLFPEMSDVCCDIDSSQIIEPVEFRSYESMEWSCLKREHKVYAFLARGLDSSVRNDCLLKAISASSTDNYPDESIQNTLTSNDRIGQRASYWSSKGESDATVPETLTYNLMAKMCLVTEIHIQPFKAYFQFGFPIYSAKSVRFLMGHSTCNMEPKSGRDESSSSQESPHEKYVWTYISPEFFMAQENRLQKFKLPKPVLCIGGILQVQLLGRVQRQEMDGLYYMCIAHVQVVGRPLSSAFDVEILDRSGKCKLRHLSEQHLHSCEKQSPQGEKLSPSSFHTFSARVRGWEQMILNTLFRDRAEELHDSDLDLDEDADYEI</sequence>
<reference evidence="2" key="1">
    <citation type="submission" date="2023-03" db="EMBL/GenBank/DDBJ databases">
        <authorList>
            <person name="Julca I."/>
        </authorList>
    </citation>
    <scope>NUCLEOTIDE SEQUENCE</scope>
</reference>
<dbReference type="InterPro" id="IPR055336">
    <property type="entry name" value="At4g00755-like"/>
</dbReference>
<dbReference type="SUPFAM" id="SSF81383">
    <property type="entry name" value="F-box domain"/>
    <property type="match status" value="1"/>
</dbReference>
<dbReference type="Gene3D" id="1.20.1280.50">
    <property type="match status" value="1"/>
</dbReference>
<evidence type="ECO:0000259" key="1">
    <source>
        <dbReference type="Pfam" id="PF12937"/>
    </source>
</evidence>
<keyword evidence="3" id="KW-1185">Reference proteome</keyword>
<dbReference type="InterPro" id="IPR001810">
    <property type="entry name" value="F-box_dom"/>
</dbReference>
<dbReference type="PANTHER" id="PTHR39741">
    <property type="entry name" value="F-BOX DOMAIN CONTAINING PROTEIN, EXPRESSED"/>
    <property type="match status" value="1"/>
</dbReference>
<dbReference type="Pfam" id="PF12937">
    <property type="entry name" value="F-box-like"/>
    <property type="match status" value="1"/>
</dbReference>
<name>A0AAV1CA10_OLDCO</name>
<dbReference type="PANTHER" id="PTHR39741:SF2">
    <property type="entry name" value="F-BOX DOMAIN-CONTAINING PROTEIN"/>
    <property type="match status" value="1"/>
</dbReference>
<dbReference type="AlphaFoldDB" id="A0AAV1CA10"/>
<dbReference type="EMBL" id="OX459118">
    <property type="protein sequence ID" value="CAI9092166.1"/>
    <property type="molecule type" value="Genomic_DNA"/>
</dbReference>
<gene>
    <name evidence="2" type="ORF">OLC1_LOCUS3906</name>
</gene>
<organism evidence="2 3">
    <name type="scientific">Oldenlandia corymbosa var. corymbosa</name>
    <dbReference type="NCBI Taxonomy" id="529605"/>
    <lineage>
        <taxon>Eukaryota</taxon>
        <taxon>Viridiplantae</taxon>
        <taxon>Streptophyta</taxon>
        <taxon>Embryophyta</taxon>
        <taxon>Tracheophyta</taxon>
        <taxon>Spermatophyta</taxon>
        <taxon>Magnoliopsida</taxon>
        <taxon>eudicotyledons</taxon>
        <taxon>Gunneridae</taxon>
        <taxon>Pentapetalae</taxon>
        <taxon>asterids</taxon>
        <taxon>lamiids</taxon>
        <taxon>Gentianales</taxon>
        <taxon>Rubiaceae</taxon>
        <taxon>Rubioideae</taxon>
        <taxon>Spermacoceae</taxon>
        <taxon>Hedyotis-Oldenlandia complex</taxon>
        <taxon>Oldenlandia</taxon>
    </lineage>
</organism>
<proteinExistence type="predicted"/>
<protein>
    <submittedName>
        <fullName evidence="2">OLC1v1027346C1</fullName>
    </submittedName>
</protein>
<accession>A0AAV1CA10</accession>
<feature type="domain" description="F-box" evidence="1">
    <location>
        <begin position="13"/>
        <end position="52"/>
    </location>
</feature>
<dbReference type="InterPro" id="IPR036047">
    <property type="entry name" value="F-box-like_dom_sf"/>
</dbReference>
<evidence type="ECO:0000313" key="3">
    <source>
        <dbReference type="Proteomes" id="UP001161247"/>
    </source>
</evidence>